<dbReference type="PANTHER" id="PTHR43179">
    <property type="entry name" value="RHAMNOSYLTRANSFERASE WBBL"/>
    <property type="match status" value="1"/>
</dbReference>
<evidence type="ECO:0000313" key="5">
    <source>
        <dbReference type="EMBL" id="GGC51191.1"/>
    </source>
</evidence>
<evidence type="ECO:0000256" key="2">
    <source>
        <dbReference type="ARBA" id="ARBA00022676"/>
    </source>
</evidence>
<evidence type="ECO:0000313" key="6">
    <source>
        <dbReference type="Proteomes" id="UP000651668"/>
    </source>
</evidence>
<name>A0A916TXM8_9SPHI</name>
<comment type="similarity">
    <text evidence="1">Belongs to the glycosyltransferase 2 family.</text>
</comment>
<dbReference type="Gene3D" id="3.90.550.10">
    <property type="entry name" value="Spore Coat Polysaccharide Biosynthesis Protein SpsA, Chain A"/>
    <property type="match status" value="1"/>
</dbReference>
<dbReference type="GO" id="GO:0016757">
    <property type="term" value="F:glycosyltransferase activity"/>
    <property type="evidence" value="ECO:0007669"/>
    <property type="project" value="UniProtKB-KW"/>
</dbReference>
<keyword evidence="2" id="KW-0328">Glycosyltransferase</keyword>
<dbReference type="Pfam" id="PF00535">
    <property type="entry name" value="Glycos_transf_2"/>
    <property type="match status" value="1"/>
</dbReference>
<reference evidence="5" key="2">
    <citation type="submission" date="2020-09" db="EMBL/GenBank/DDBJ databases">
        <authorList>
            <person name="Sun Q."/>
            <person name="Zhou Y."/>
        </authorList>
    </citation>
    <scope>NUCLEOTIDE SEQUENCE</scope>
    <source>
        <strain evidence="5">CGMCC 1.15343</strain>
    </source>
</reference>
<evidence type="ECO:0000256" key="1">
    <source>
        <dbReference type="ARBA" id="ARBA00006739"/>
    </source>
</evidence>
<dbReference type="Proteomes" id="UP000651668">
    <property type="component" value="Unassembled WGS sequence"/>
</dbReference>
<dbReference type="InterPro" id="IPR029044">
    <property type="entry name" value="Nucleotide-diphossugar_trans"/>
</dbReference>
<dbReference type="SUPFAM" id="SSF53448">
    <property type="entry name" value="Nucleotide-diphospho-sugar transferases"/>
    <property type="match status" value="1"/>
</dbReference>
<gene>
    <name evidence="5" type="ORF">GCM10011387_00700</name>
</gene>
<sequence length="328" mass="37429">MRASFVIVNYNRKAELLLTIARTKALIENDPEFELVIVDNASTDGSAEAVIRHYPDVVLIQNPVNTGAPAWNLGFQRAKGDYFIILDDDSQIDFGLEAALAHMDQHPEIGVLALNVVSGPYTSEGWKWKDGQSIVGFIGCGAIYRRETYLTVGGYADWMFLYVNEWDLGLRVVDAGYQVRYFADCQVTHRASEVNRSSKRLRVFVTGHELSIVYKYMGEGRMKNVWRVVFNNLKGVRQLHFKDTWYNMLGMAAFYKNRKSLSYTPVSPYTQSLFLNLFEGTRPVFDFLKRDFSNISKVFKRPGQTSETYASNTKTKVENENLVCDPEL</sequence>
<feature type="domain" description="Glycosyltransferase 2-like" evidence="4">
    <location>
        <begin position="4"/>
        <end position="128"/>
    </location>
</feature>
<dbReference type="InterPro" id="IPR001173">
    <property type="entry name" value="Glyco_trans_2-like"/>
</dbReference>
<dbReference type="EMBL" id="BMIL01000001">
    <property type="protein sequence ID" value="GGC51191.1"/>
    <property type="molecule type" value="Genomic_DNA"/>
</dbReference>
<organism evidence="5 6">
    <name type="scientific">Pedobacter quisquiliarum</name>
    <dbReference type="NCBI Taxonomy" id="1834438"/>
    <lineage>
        <taxon>Bacteria</taxon>
        <taxon>Pseudomonadati</taxon>
        <taxon>Bacteroidota</taxon>
        <taxon>Sphingobacteriia</taxon>
        <taxon>Sphingobacteriales</taxon>
        <taxon>Sphingobacteriaceae</taxon>
        <taxon>Pedobacter</taxon>
    </lineage>
</organism>
<dbReference type="PANTHER" id="PTHR43179:SF12">
    <property type="entry name" value="GALACTOFURANOSYLTRANSFERASE GLFT2"/>
    <property type="match status" value="1"/>
</dbReference>
<proteinExistence type="inferred from homology"/>
<keyword evidence="6" id="KW-1185">Reference proteome</keyword>
<evidence type="ECO:0000256" key="3">
    <source>
        <dbReference type="ARBA" id="ARBA00022679"/>
    </source>
</evidence>
<dbReference type="RefSeq" id="WP_188624831.1">
    <property type="nucleotide sequence ID" value="NZ_BMIL01000001.1"/>
</dbReference>
<protein>
    <submittedName>
        <fullName evidence="5">Glycosyl transferase</fullName>
    </submittedName>
</protein>
<accession>A0A916TXM8</accession>
<evidence type="ECO:0000259" key="4">
    <source>
        <dbReference type="Pfam" id="PF00535"/>
    </source>
</evidence>
<dbReference type="AlphaFoldDB" id="A0A916TXM8"/>
<reference evidence="5" key="1">
    <citation type="journal article" date="2014" name="Int. J. Syst. Evol. Microbiol.">
        <title>Complete genome sequence of Corynebacterium casei LMG S-19264T (=DSM 44701T), isolated from a smear-ripened cheese.</title>
        <authorList>
            <consortium name="US DOE Joint Genome Institute (JGI-PGF)"/>
            <person name="Walter F."/>
            <person name="Albersmeier A."/>
            <person name="Kalinowski J."/>
            <person name="Ruckert C."/>
        </authorList>
    </citation>
    <scope>NUCLEOTIDE SEQUENCE</scope>
    <source>
        <strain evidence="5">CGMCC 1.15343</strain>
    </source>
</reference>
<keyword evidence="3 5" id="KW-0808">Transferase</keyword>
<comment type="caution">
    <text evidence="5">The sequence shown here is derived from an EMBL/GenBank/DDBJ whole genome shotgun (WGS) entry which is preliminary data.</text>
</comment>